<accession>R0K9E8</accession>
<sequence length="295" mass="33216">MLAYYCVYIFLFLLILLALCCVYRKSGAGKKLIGPAYIVALVFEIIAYILDLANLIMTQCGIYNNHAYEAIYTTANILYNLGIWALLFVVLYTLNSMLRRQLGSPGRIVTGIPLAVCGIVLALTIVYLGLVSYTWLNRAYNYDISSDSLVHPTQRLVLALRAIYLFSVMLSFALSAMNISALRRARLPGGDLVGWVVVLHVCMFIWALLAVVWTGMSIFTYDWALEASLAVMYVTAFFRTISFVVLLGIAKHVCWRNKVPAQQVYAPVMHRQGEHGYNGEEHNYYQAPPEIFHAK</sequence>
<feature type="transmembrane region" description="Helical" evidence="1">
    <location>
        <begin position="77"/>
        <end position="94"/>
    </location>
</feature>
<keyword evidence="1" id="KW-1133">Transmembrane helix</keyword>
<dbReference type="AlphaFoldDB" id="R0K9E8"/>
<dbReference type="HOGENOM" id="CLU_078579_0_0_1"/>
<keyword evidence="1" id="KW-0472">Membrane</keyword>
<evidence type="ECO:0000313" key="2">
    <source>
        <dbReference type="EMBL" id="EOA84902.1"/>
    </source>
</evidence>
<dbReference type="RefSeq" id="XP_008027418.1">
    <property type="nucleotide sequence ID" value="XM_008029227.1"/>
</dbReference>
<evidence type="ECO:0000256" key="1">
    <source>
        <dbReference type="SAM" id="Phobius"/>
    </source>
</evidence>
<proteinExistence type="predicted"/>
<feature type="transmembrane region" description="Helical" evidence="1">
    <location>
        <begin position="227"/>
        <end position="250"/>
    </location>
</feature>
<feature type="transmembrane region" description="Helical" evidence="1">
    <location>
        <begin position="6"/>
        <end position="24"/>
    </location>
</feature>
<protein>
    <submittedName>
        <fullName evidence="2">Uncharacterized protein</fullName>
    </submittedName>
</protein>
<dbReference type="EMBL" id="KB908703">
    <property type="protein sequence ID" value="EOA84902.1"/>
    <property type="molecule type" value="Genomic_DNA"/>
</dbReference>
<organism evidence="2 3">
    <name type="scientific">Exserohilum turcicum (strain 28A)</name>
    <name type="common">Northern leaf blight fungus</name>
    <name type="synonym">Setosphaeria turcica</name>
    <dbReference type="NCBI Taxonomy" id="671987"/>
    <lineage>
        <taxon>Eukaryota</taxon>
        <taxon>Fungi</taxon>
        <taxon>Dikarya</taxon>
        <taxon>Ascomycota</taxon>
        <taxon>Pezizomycotina</taxon>
        <taxon>Dothideomycetes</taxon>
        <taxon>Pleosporomycetidae</taxon>
        <taxon>Pleosporales</taxon>
        <taxon>Pleosporineae</taxon>
        <taxon>Pleosporaceae</taxon>
        <taxon>Exserohilum</taxon>
    </lineage>
</organism>
<gene>
    <name evidence="2" type="ORF">SETTUDRAFT_163698</name>
</gene>
<reference evidence="2 3" key="2">
    <citation type="journal article" date="2013" name="PLoS Genet.">
        <title>Comparative genome structure, secondary metabolite, and effector coding capacity across Cochliobolus pathogens.</title>
        <authorList>
            <person name="Condon B.J."/>
            <person name="Leng Y."/>
            <person name="Wu D."/>
            <person name="Bushley K.E."/>
            <person name="Ohm R.A."/>
            <person name="Otillar R."/>
            <person name="Martin J."/>
            <person name="Schackwitz W."/>
            <person name="Grimwood J."/>
            <person name="MohdZainudin N."/>
            <person name="Xue C."/>
            <person name="Wang R."/>
            <person name="Manning V.A."/>
            <person name="Dhillon B."/>
            <person name="Tu Z.J."/>
            <person name="Steffenson B.J."/>
            <person name="Salamov A."/>
            <person name="Sun H."/>
            <person name="Lowry S."/>
            <person name="LaButti K."/>
            <person name="Han J."/>
            <person name="Copeland A."/>
            <person name="Lindquist E."/>
            <person name="Barry K."/>
            <person name="Schmutz J."/>
            <person name="Baker S.E."/>
            <person name="Ciuffetti L.M."/>
            <person name="Grigoriev I.V."/>
            <person name="Zhong S."/>
            <person name="Turgeon B.G."/>
        </authorList>
    </citation>
    <scope>NUCLEOTIDE SEQUENCE [LARGE SCALE GENOMIC DNA]</scope>
    <source>
        <strain evidence="3">28A</strain>
    </source>
</reference>
<keyword evidence="1" id="KW-0812">Transmembrane</keyword>
<feature type="transmembrane region" description="Helical" evidence="1">
    <location>
        <begin position="114"/>
        <end position="136"/>
    </location>
</feature>
<feature type="transmembrane region" description="Helical" evidence="1">
    <location>
        <begin position="36"/>
        <end position="57"/>
    </location>
</feature>
<dbReference type="eggNOG" id="ENOG502SY61">
    <property type="taxonomic scope" value="Eukaryota"/>
</dbReference>
<dbReference type="OrthoDB" id="3783050at2759"/>
<keyword evidence="3" id="KW-1185">Reference proteome</keyword>
<dbReference type="Proteomes" id="UP000016935">
    <property type="component" value="Unassembled WGS sequence"/>
</dbReference>
<feature type="transmembrane region" description="Helical" evidence="1">
    <location>
        <begin position="156"/>
        <end position="180"/>
    </location>
</feature>
<name>R0K9E8_EXST2</name>
<feature type="transmembrane region" description="Helical" evidence="1">
    <location>
        <begin position="192"/>
        <end position="215"/>
    </location>
</feature>
<reference evidence="2 3" key="1">
    <citation type="journal article" date="2012" name="PLoS Pathog.">
        <title>Diverse lifestyles and strategies of plant pathogenesis encoded in the genomes of eighteen Dothideomycetes fungi.</title>
        <authorList>
            <person name="Ohm R.A."/>
            <person name="Feau N."/>
            <person name="Henrissat B."/>
            <person name="Schoch C.L."/>
            <person name="Horwitz B.A."/>
            <person name="Barry K.W."/>
            <person name="Condon B.J."/>
            <person name="Copeland A.C."/>
            <person name="Dhillon B."/>
            <person name="Glaser F."/>
            <person name="Hesse C.N."/>
            <person name="Kosti I."/>
            <person name="LaButti K."/>
            <person name="Lindquist E.A."/>
            <person name="Lucas S."/>
            <person name="Salamov A.A."/>
            <person name="Bradshaw R.E."/>
            <person name="Ciuffetti L."/>
            <person name="Hamelin R.C."/>
            <person name="Kema G.H.J."/>
            <person name="Lawrence C."/>
            <person name="Scott J.A."/>
            <person name="Spatafora J.W."/>
            <person name="Turgeon B.G."/>
            <person name="de Wit P.J.G.M."/>
            <person name="Zhong S."/>
            <person name="Goodwin S.B."/>
            <person name="Grigoriev I.V."/>
        </authorList>
    </citation>
    <scope>NUCLEOTIDE SEQUENCE [LARGE SCALE GENOMIC DNA]</scope>
    <source>
        <strain evidence="3">28A</strain>
    </source>
</reference>
<evidence type="ECO:0000313" key="3">
    <source>
        <dbReference type="Proteomes" id="UP000016935"/>
    </source>
</evidence>
<dbReference type="GeneID" id="19398855"/>